<dbReference type="NCBIfam" id="TIGR02595">
    <property type="entry name" value="PEP_CTERM"/>
    <property type="match status" value="1"/>
</dbReference>
<proteinExistence type="predicted"/>
<feature type="transmembrane region" description="Helical" evidence="1">
    <location>
        <begin position="197"/>
        <end position="214"/>
    </location>
</feature>
<evidence type="ECO:0000313" key="4">
    <source>
        <dbReference type="Proteomes" id="UP000698800"/>
    </source>
</evidence>
<protein>
    <recommendedName>
        <fullName evidence="2">Ice-binding protein C-terminal domain-containing protein</fullName>
    </recommendedName>
</protein>
<dbReference type="InterPro" id="IPR013424">
    <property type="entry name" value="Ice-binding_C"/>
</dbReference>
<evidence type="ECO:0000256" key="1">
    <source>
        <dbReference type="SAM" id="Phobius"/>
    </source>
</evidence>
<evidence type="ECO:0000313" key="3">
    <source>
        <dbReference type="EMBL" id="KAH0534185.1"/>
    </source>
</evidence>
<keyword evidence="1" id="KW-0812">Transmembrane</keyword>
<reference evidence="3" key="1">
    <citation type="submission" date="2021-03" db="EMBL/GenBank/DDBJ databases">
        <title>Comparative genomics and phylogenomic investigation of the class Geoglossomycetes provide insights into ecological specialization and systematics.</title>
        <authorList>
            <person name="Melie T."/>
            <person name="Pirro S."/>
            <person name="Miller A.N."/>
            <person name="Quandt A."/>
        </authorList>
    </citation>
    <scope>NUCLEOTIDE SEQUENCE</scope>
    <source>
        <strain evidence="3">GBOQ0MN5Z8</strain>
    </source>
</reference>
<name>A0A9P8HZB2_9PEZI</name>
<evidence type="ECO:0000259" key="2">
    <source>
        <dbReference type="Pfam" id="PF07589"/>
    </source>
</evidence>
<comment type="caution">
    <text evidence="3">The sequence shown here is derived from an EMBL/GenBank/DDBJ whole genome shotgun (WGS) entry which is preliminary data.</text>
</comment>
<keyword evidence="1" id="KW-1133">Transmembrane helix</keyword>
<dbReference type="AlphaFoldDB" id="A0A9P8HZB2"/>
<sequence>MLTATSAQAQTIAPIDRGWYDSVGSHTTTNENVIVGITDAGTVHRNWFVFAIPSGTYTSATIAFQLKPFAPSGFGLAGQYQSTDPTETYEMFDVNTSTASLIGGTGGVAAYNDFGTGTSYGSRVFSAADNNTTVIFTLNASALADINSAAGGNFAIGGVLQTATANGQTLFSFSATTGELSSSSLVLSAASVVPEPGTLALLGLGMLPMVGILVRRRHS</sequence>
<gene>
    <name evidence="3" type="ORF">FGG08_007232</name>
</gene>
<dbReference type="Pfam" id="PF07589">
    <property type="entry name" value="PEP-CTERM"/>
    <property type="match status" value="1"/>
</dbReference>
<dbReference type="EMBL" id="JAGHQL010000263">
    <property type="protein sequence ID" value="KAH0534185.1"/>
    <property type="molecule type" value="Genomic_DNA"/>
</dbReference>
<keyword evidence="1" id="KW-0472">Membrane</keyword>
<dbReference type="Proteomes" id="UP000698800">
    <property type="component" value="Unassembled WGS sequence"/>
</dbReference>
<keyword evidence="4" id="KW-1185">Reference proteome</keyword>
<accession>A0A9P8HZB2</accession>
<feature type="domain" description="Ice-binding protein C-terminal" evidence="2">
    <location>
        <begin position="193"/>
        <end position="217"/>
    </location>
</feature>
<organism evidence="3 4">
    <name type="scientific">Glutinoglossum americanum</name>
    <dbReference type="NCBI Taxonomy" id="1670608"/>
    <lineage>
        <taxon>Eukaryota</taxon>
        <taxon>Fungi</taxon>
        <taxon>Dikarya</taxon>
        <taxon>Ascomycota</taxon>
        <taxon>Pezizomycotina</taxon>
        <taxon>Geoglossomycetes</taxon>
        <taxon>Geoglossales</taxon>
        <taxon>Geoglossaceae</taxon>
        <taxon>Glutinoglossum</taxon>
    </lineage>
</organism>